<evidence type="ECO:0000313" key="3">
    <source>
        <dbReference type="Proteomes" id="UP000807342"/>
    </source>
</evidence>
<dbReference type="AlphaFoldDB" id="A0A9P6BWV6"/>
<dbReference type="InterPro" id="IPR000073">
    <property type="entry name" value="AB_hydrolase_1"/>
</dbReference>
<dbReference type="InterPro" id="IPR029058">
    <property type="entry name" value="AB_hydrolase_fold"/>
</dbReference>
<organism evidence="2 3">
    <name type="scientific">Macrolepiota fuliginosa MF-IS2</name>
    <dbReference type="NCBI Taxonomy" id="1400762"/>
    <lineage>
        <taxon>Eukaryota</taxon>
        <taxon>Fungi</taxon>
        <taxon>Dikarya</taxon>
        <taxon>Basidiomycota</taxon>
        <taxon>Agaricomycotina</taxon>
        <taxon>Agaricomycetes</taxon>
        <taxon>Agaricomycetidae</taxon>
        <taxon>Agaricales</taxon>
        <taxon>Agaricineae</taxon>
        <taxon>Agaricaceae</taxon>
        <taxon>Macrolepiota</taxon>
    </lineage>
</organism>
<dbReference type="PANTHER" id="PTHR43433:SF5">
    <property type="entry name" value="AB HYDROLASE-1 DOMAIN-CONTAINING PROTEIN"/>
    <property type="match status" value="1"/>
</dbReference>
<dbReference type="Pfam" id="PF00561">
    <property type="entry name" value="Abhydrolase_1"/>
    <property type="match status" value="1"/>
</dbReference>
<protein>
    <submittedName>
        <fullName evidence="2">Alpha/beta-hydrolase</fullName>
    </submittedName>
</protein>
<sequence>MPEYKDQLGATLTHPDGAVMTYDVLGARHLATNQIPIVLIGGMSSLRCDWDRLANVLMEIRPVLLLDHRGMGDSTYTPQTDEEITIELYARDILELLIHLQWERLAICGFSMGGAIAQQLLLLPYHTSNPTPTHPFEITHVFLAATLASPMRDKRYGLKFFPLPTPRPGGKKRTREERKEIARPTLEGTFDEAWLRDPRNRERFEVLLERMISGRPTKTIVQQARTIRNLAFNAPHSFIPRHTSILVIHGQNDRIVPFSSSQEILSFIPHAESVSVGSKRGQVPNLDFGHQWFEYFGAQVWVDVMEVFMNTESGCGGTQAKL</sequence>
<comment type="caution">
    <text evidence="2">The sequence shown here is derived from an EMBL/GenBank/DDBJ whole genome shotgun (WGS) entry which is preliminary data.</text>
</comment>
<name>A0A9P6BWV6_9AGAR</name>
<dbReference type="SUPFAM" id="SSF53474">
    <property type="entry name" value="alpha/beta-Hydrolases"/>
    <property type="match status" value="1"/>
</dbReference>
<accession>A0A9P6BWV6</accession>
<dbReference type="PANTHER" id="PTHR43433">
    <property type="entry name" value="HYDROLASE, ALPHA/BETA FOLD FAMILY PROTEIN"/>
    <property type="match status" value="1"/>
</dbReference>
<dbReference type="OrthoDB" id="8119704at2759"/>
<keyword evidence="3" id="KW-1185">Reference proteome</keyword>
<dbReference type="Gene3D" id="3.40.50.1820">
    <property type="entry name" value="alpha/beta hydrolase"/>
    <property type="match status" value="1"/>
</dbReference>
<gene>
    <name evidence="2" type="ORF">P691DRAFT_809114</name>
</gene>
<evidence type="ECO:0000313" key="2">
    <source>
        <dbReference type="EMBL" id="KAF9443346.1"/>
    </source>
</evidence>
<reference evidence="2" key="1">
    <citation type="submission" date="2020-11" db="EMBL/GenBank/DDBJ databases">
        <authorList>
            <consortium name="DOE Joint Genome Institute"/>
            <person name="Ahrendt S."/>
            <person name="Riley R."/>
            <person name="Andreopoulos W."/>
            <person name="Labutti K."/>
            <person name="Pangilinan J."/>
            <person name="Ruiz-Duenas F.J."/>
            <person name="Barrasa J.M."/>
            <person name="Sanchez-Garcia M."/>
            <person name="Camarero S."/>
            <person name="Miyauchi S."/>
            <person name="Serrano A."/>
            <person name="Linde D."/>
            <person name="Babiker R."/>
            <person name="Drula E."/>
            <person name="Ayuso-Fernandez I."/>
            <person name="Pacheco R."/>
            <person name="Padilla G."/>
            <person name="Ferreira P."/>
            <person name="Barriuso J."/>
            <person name="Kellner H."/>
            <person name="Castanera R."/>
            <person name="Alfaro M."/>
            <person name="Ramirez L."/>
            <person name="Pisabarro A.G."/>
            <person name="Kuo A."/>
            <person name="Tritt A."/>
            <person name="Lipzen A."/>
            <person name="He G."/>
            <person name="Yan M."/>
            <person name="Ng V."/>
            <person name="Cullen D."/>
            <person name="Martin F."/>
            <person name="Rosso M.-N."/>
            <person name="Henrissat B."/>
            <person name="Hibbett D."/>
            <person name="Martinez A.T."/>
            <person name="Grigoriev I.V."/>
        </authorList>
    </citation>
    <scope>NUCLEOTIDE SEQUENCE</scope>
    <source>
        <strain evidence="2">MF-IS2</strain>
    </source>
</reference>
<dbReference type="InterPro" id="IPR050471">
    <property type="entry name" value="AB_hydrolase"/>
</dbReference>
<evidence type="ECO:0000259" key="1">
    <source>
        <dbReference type="Pfam" id="PF00561"/>
    </source>
</evidence>
<dbReference type="Proteomes" id="UP000807342">
    <property type="component" value="Unassembled WGS sequence"/>
</dbReference>
<feature type="domain" description="AB hydrolase-1" evidence="1">
    <location>
        <begin position="36"/>
        <end position="272"/>
    </location>
</feature>
<proteinExistence type="predicted"/>
<dbReference type="EMBL" id="MU151487">
    <property type="protein sequence ID" value="KAF9443346.1"/>
    <property type="molecule type" value="Genomic_DNA"/>
</dbReference>